<dbReference type="PANTHER" id="PTHR13364:SF6">
    <property type="entry name" value="SPERMATOGENESIS-DEFECTIVE PROTEIN 39 HOMOLOG"/>
    <property type="match status" value="1"/>
</dbReference>
<name>A0A8J4XM69_CHIOP</name>
<keyword evidence="8" id="KW-1185">Reference proteome</keyword>
<dbReference type="OrthoDB" id="9977282at2759"/>
<dbReference type="GO" id="GO:0005769">
    <property type="term" value="C:early endosome"/>
    <property type="evidence" value="ECO:0007669"/>
    <property type="project" value="UniProtKB-SubCell"/>
</dbReference>
<dbReference type="InterPro" id="IPR040057">
    <property type="entry name" value="Spe-39"/>
</dbReference>
<dbReference type="PANTHER" id="PTHR13364">
    <property type="entry name" value="DEFECTIVE SPERMATOGENESIS PROTEIN 39"/>
    <property type="match status" value="1"/>
</dbReference>
<feature type="signal peptide" evidence="6">
    <location>
        <begin position="1"/>
        <end position="18"/>
    </location>
</feature>
<evidence type="ECO:0000256" key="3">
    <source>
        <dbReference type="ARBA" id="ARBA00004603"/>
    </source>
</evidence>
<dbReference type="GO" id="GO:0007034">
    <property type="term" value="P:vacuolar transport"/>
    <property type="evidence" value="ECO:0007669"/>
    <property type="project" value="TreeGrafter"/>
</dbReference>
<accession>A0A8J4XM69</accession>
<comment type="subcellular location">
    <subcellularLocation>
        <location evidence="2">Cytoplasmic vesicle</location>
    </subcellularLocation>
    <subcellularLocation>
        <location evidence="1">Early endosome</location>
    </subcellularLocation>
    <subcellularLocation>
        <location evidence="3">Late endosome</location>
    </subcellularLocation>
</comment>
<evidence type="ECO:0000256" key="5">
    <source>
        <dbReference type="ARBA" id="ARBA00023329"/>
    </source>
</evidence>
<dbReference type="AlphaFoldDB" id="A0A8J4XM69"/>
<proteinExistence type="predicted"/>
<evidence type="ECO:0000313" key="7">
    <source>
        <dbReference type="EMBL" id="KAG0710181.1"/>
    </source>
</evidence>
<evidence type="ECO:0000256" key="1">
    <source>
        <dbReference type="ARBA" id="ARBA00004412"/>
    </source>
</evidence>
<dbReference type="GO" id="GO:0005770">
    <property type="term" value="C:late endosome"/>
    <property type="evidence" value="ECO:0007669"/>
    <property type="project" value="UniProtKB-SubCell"/>
</dbReference>
<keyword evidence="6" id="KW-0732">Signal</keyword>
<dbReference type="EMBL" id="JACEEZ010024460">
    <property type="protein sequence ID" value="KAG0710181.1"/>
    <property type="molecule type" value="Genomic_DNA"/>
</dbReference>
<sequence length="146" mass="16177">MGKHRCWVRCRGLRGALSTLTSALGGSGNILHKGVKATLPMDQVVHTLQASGSPANVLAVYLGLMDNMESRLKLAVNYKCHQAVIDVHVAQKDRSSLEQYMKEIPPGSPEYLKAENALRVSTGWADEVSEIREKKCVEIEIDKRLY</sequence>
<protein>
    <submittedName>
        <fullName evidence="7">Spermatogenesis-defective protein 39</fullName>
    </submittedName>
</protein>
<organism evidence="7 8">
    <name type="scientific">Chionoecetes opilio</name>
    <name type="common">Atlantic snow crab</name>
    <name type="synonym">Cancer opilio</name>
    <dbReference type="NCBI Taxonomy" id="41210"/>
    <lineage>
        <taxon>Eukaryota</taxon>
        <taxon>Metazoa</taxon>
        <taxon>Ecdysozoa</taxon>
        <taxon>Arthropoda</taxon>
        <taxon>Crustacea</taxon>
        <taxon>Multicrustacea</taxon>
        <taxon>Malacostraca</taxon>
        <taxon>Eumalacostraca</taxon>
        <taxon>Eucarida</taxon>
        <taxon>Decapoda</taxon>
        <taxon>Pleocyemata</taxon>
        <taxon>Brachyura</taxon>
        <taxon>Eubrachyura</taxon>
        <taxon>Majoidea</taxon>
        <taxon>Majidae</taxon>
        <taxon>Chionoecetes</taxon>
    </lineage>
</organism>
<dbReference type="GO" id="GO:0006886">
    <property type="term" value="P:intracellular protein transport"/>
    <property type="evidence" value="ECO:0007669"/>
    <property type="project" value="TreeGrafter"/>
</dbReference>
<evidence type="ECO:0000256" key="2">
    <source>
        <dbReference type="ARBA" id="ARBA00004541"/>
    </source>
</evidence>
<evidence type="ECO:0000313" key="8">
    <source>
        <dbReference type="Proteomes" id="UP000770661"/>
    </source>
</evidence>
<dbReference type="Proteomes" id="UP000770661">
    <property type="component" value="Unassembled WGS sequence"/>
</dbReference>
<gene>
    <name evidence="7" type="primary">vipas39_1</name>
    <name evidence="7" type="ORF">GWK47_023341</name>
</gene>
<keyword evidence="4" id="KW-0967">Endosome</keyword>
<reference evidence="7" key="1">
    <citation type="submission" date="2020-07" db="EMBL/GenBank/DDBJ databases">
        <title>The High-quality genome of the commercially important snow crab, Chionoecetes opilio.</title>
        <authorList>
            <person name="Jeong J.-H."/>
            <person name="Ryu S."/>
        </authorList>
    </citation>
    <scope>NUCLEOTIDE SEQUENCE</scope>
    <source>
        <strain evidence="7">MADBK_172401_WGS</strain>
        <tissue evidence="7">Digestive gland</tissue>
    </source>
</reference>
<evidence type="ECO:0000256" key="6">
    <source>
        <dbReference type="SAM" id="SignalP"/>
    </source>
</evidence>
<keyword evidence="5" id="KW-0968">Cytoplasmic vesicle</keyword>
<evidence type="ECO:0000256" key="4">
    <source>
        <dbReference type="ARBA" id="ARBA00022753"/>
    </source>
</evidence>
<feature type="chain" id="PRO_5035191794" evidence="6">
    <location>
        <begin position="19"/>
        <end position="146"/>
    </location>
</feature>
<comment type="caution">
    <text evidence="7">The sequence shown here is derived from an EMBL/GenBank/DDBJ whole genome shotgun (WGS) entry which is preliminary data.</text>
</comment>